<dbReference type="RefSeq" id="WP_070077372.1">
    <property type="nucleotide sequence ID" value="NZ_CP017415.1"/>
</dbReference>
<dbReference type="AlphaFoldDB" id="A0A1D8IKI1"/>
<keyword evidence="7 9" id="KW-0472">Membrane</keyword>
<evidence type="ECO:0000256" key="8">
    <source>
        <dbReference type="RuleBase" id="RU004057"/>
    </source>
</evidence>
<protein>
    <submittedName>
        <fullName evidence="11">Flagellar motor protein MotA</fullName>
    </submittedName>
</protein>
<organism evidence="11 12">
    <name type="scientific">Acidihalobacter yilgarnensis</name>
    <dbReference type="NCBI Taxonomy" id="2819280"/>
    <lineage>
        <taxon>Bacteria</taxon>
        <taxon>Pseudomonadati</taxon>
        <taxon>Pseudomonadota</taxon>
        <taxon>Gammaproteobacteria</taxon>
        <taxon>Chromatiales</taxon>
        <taxon>Ectothiorhodospiraceae</taxon>
        <taxon>Acidihalobacter</taxon>
    </lineage>
</organism>
<feature type="domain" description="MotA/TolQ/ExbB proton channel" evidence="10">
    <location>
        <begin position="79"/>
        <end position="193"/>
    </location>
</feature>
<keyword evidence="3" id="KW-1003">Cell membrane</keyword>
<keyword evidence="11" id="KW-0969">Cilium</keyword>
<evidence type="ECO:0000256" key="1">
    <source>
        <dbReference type="ARBA" id="ARBA00004651"/>
    </source>
</evidence>
<dbReference type="Proteomes" id="UP000095401">
    <property type="component" value="Chromosome"/>
</dbReference>
<feature type="transmembrane region" description="Helical" evidence="9">
    <location>
        <begin position="156"/>
        <end position="178"/>
    </location>
</feature>
<comment type="subcellular location">
    <subcellularLocation>
        <location evidence="1">Cell membrane</location>
        <topology evidence="1">Multi-pass membrane protein</topology>
    </subcellularLocation>
    <subcellularLocation>
        <location evidence="8">Membrane</location>
        <topology evidence="8">Multi-pass membrane protein</topology>
    </subcellularLocation>
</comment>
<name>A0A1D8IKI1_9GAMM</name>
<sequence length="217" mass="24219">MQDVYASWHTLQFGGPLIYPLLFLAVLMVAILLDKAYVYWRFTRPSSTLMRLIDNLGTGWADIERQVSVSNPHHHFVRFVRVILQNRDQPTWWAESRASDEAQSIEQSLARGLWMLETIVTAAPLLGLLGTIYGMIHAFSLFGSHGLVDPKGVTSGVAEALIATAVGLVVAVVALFGYNYFSRLQTRTLDEMERIGTRLLDRARLDAETRGTPDEAA</sequence>
<keyword evidence="11" id="KW-0282">Flagellum</keyword>
<dbReference type="GO" id="GO:0017038">
    <property type="term" value="P:protein import"/>
    <property type="evidence" value="ECO:0007669"/>
    <property type="project" value="TreeGrafter"/>
</dbReference>
<feature type="transmembrane region" description="Helical" evidence="9">
    <location>
        <begin position="113"/>
        <end position="136"/>
    </location>
</feature>
<reference evidence="12" key="1">
    <citation type="submission" date="2016-09" db="EMBL/GenBank/DDBJ databases">
        <title>Acidihalobacter prosperus F5.</title>
        <authorList>
            <person name="Khaleque H.N."/>
            <person name="Ramsay J.P."/>
            <person name="Kaksonen A.H."/>
            <person name="Boxall N.J."/>
            <person name="Watkin E.L.J."/>
        </authorList>
    </citation>
    <scope>NUCLEOTIDE SEQUENCE [LARGE SCALE GENOMIC DNA]</scope>
    <source>
        <strain evidence="12">F5</strain>
    </source>
</reference>
<proteinExistence type="inferred from homology"/>
<gene>
    <name evidence="11" type="ORF">BI364_02220</name>
</gene>
<keyword evidence="11" id="KW-0966">Cell projection</keyword>
<dbReference type="GO" id="GO:0005886">
    <property type="term" value="C:plasma membrane"/>
    <property type="evidence" value="ECO:0007669"/>
    <property type="project" value="UniProtKB-SubCell"/>
</dbReference>
<feature type="transmembrane region" description="Helical" evidence="9">
    <location>
        <begin position="17"/>
        <end position="40"/>
    </location>
</feature>
<evidence type="ECO:0000313" key="12">
    <source>
        <dbReference type="Proteomes" id="UP000095401"/>
    </source>
</evidence>
<keyword evidence="6 9" id="KW-1133">Transmembrane helix</keyword>
<keyword evidence="5 8" id="KW-0653">Protein transport</keyword>
<dbReference type="EMBL" id="CP017415">
    <property type="protein sequence ID" value="AOU96980.1"/>
    <property type="molecule type" value="Genomic_DNA"/>
</dbReference>
<dbReference type="Pfam" id="PF01618">
    <property type="entry name" value="MotA_ExbB"/>
    <property type="match status" value="1"/>
</dbReference>
<evidence type="ECO:0000259" key="10">
    <source>
        <dbReference type="Pfam" id="PF01618"/>
    </source>
</evidence>
<keyword evidence="12" id="KW-1185">Reference proteome</keyword>
<dbReference type="PANTHER" id="PTHR30625">
    <property type="entry name" value="PROTEIN TOLQ"/>
    <property type="match status" value="1"/>
</dbReference>
<dbReference type="InterPro" id="IPR050790">
    <property type="entry name" value="ExbB/TolQ_transport"/>
</dbReference>
<evidence type="ECO:0000256" key="4">
    <source>
        <dbReference type="ARBA" id="ARBA00022692"/>
    </source>
</evidence>
<keyword evidence="4 9" id="KW-0812">Transmembrane</keyword>
<evidence type="ECO:0000256" key="6">
    <source>
        <dbReference type="ARBA" id="ARBA00022989"/>
    </source>
</evidence>
<dbReference type="KEGG" id="aprs:BI364_02220"/>
<keyword evidence="2 8" id="KW-0813">Transport</keyword>
<dbReference type="InterPro" id="IPR002898">
    <property type="entry name" value="MotA_ExbB_proton_chnl"/>
</dbReference>
<dbReference type="PANTHER" id="PTHR30625:SF15">
    <property type="entry name" value="BIOPOLYMER TRANSPORT PROTEIN EXBB"/>
    <property type="match status" value="1"/>
</dbReference>
<evidence type="ECO:0000256" key="2">
    <source>
        <dbReference type="ARBA" id="ARBA00022448"/>
    </source>
</evidence>
<evidence type="ECO:0000256" key="5">
    <source>
        <dbReference type="ARBA" id="ARBA00022927"/>
    </source>
</evidence>
<evidence type="ECO:0000313" key="11">
    <source>
        <dbReference type="EMBL" id="AOU96980.1"/>
    </source>
</evidence>
<accession>A0A1D8IKI1</accession>
<comment type="similarity">
    <text evidence="8">Belongs to the exbB/tolQ family.</text>
</comment>
<evidence type="ECO:0000256" key="3">
    <source>
        <dbReference type="ARBA" id="ARBA00022475"/>
    </source>
</evidence>
<evidence type="ECO:0000256" key="9">
    <source>
        <dbReference type="SAM" id="Phobius"/>
    </source>
</evidence>
<evidence type="ECO:0000256" key="7">
    <source>
        <dbReference type="ARBA" id="ARBA00023136"/>
    </source>
</evidence>